<organism evidence="3 4">
    <name type="scientific">Chitinophaga lutea</name>
    <dbReference type="NCBI Taxonomy" id="2488634"/>
    <lineage>
        <taxon>Bacteria</taxon>
        <taxon>Pseudomonadati</taxon>
        <taxon>Bacteroidota</taxon>
        <taxon>Chitinophagia</taxon>
        <taxon>Chitinophagales</taxon>
        <taxon>Chitinophagaceae</taxon>
        <taxon>Chitinophaga</taxon>
    </lineage>
</organism>
<dbReference type="OrthoDB" id="9797795at2"/>
<dbReference type="GO" id="GO:0005829">
    <property type="term" value="C:cytosol"/>
    <property type="evidence" value="ECO:0007669"/>
    <property type="project" value="TreeGrafter"/>
</dbReference>
<gene>
    <name evidence="3" type="ORF">EGT74_22230</name>
</gene>
<dbReference type="Proteomes" id="UP000278351">
    <property type="component" value="Unassembled WGS sequence"/>
</dbReference>
<dbReference type="RefSeq" id="WP_123848675.1">
    <property type="nucleotide sequence ID" value="NZ_RPDH01000002.1"/>
</dbReference>
<dbReference type="EMBL" id="RPDH01000002">
    <property type="protein sequence ID" value="RPE09695.1"/>
    <property type="molecule type" value="Genomic_DNA"/>
</dbReference>
<sequence>MYSTIAVFRALQLGDMLCVIPACRALRHAFPQAHIALIGLPWANDLIYRFPAYFDEFIAFPGYPGLPEQPVNARATDAFCDAIRQRKFDLLLQMHGNGSIVNPFMETLGARVTGGFCRQEEYGPYPDTYLEYPEDEHEINRHLLLMRHLGIPTQGAHLEFPYATMIKLPSRPYICVHPASRCAARQWRPRYFAALADHFAAKGYTIVLTGTAGERKVAAEVAARMEYRSMNLAGQTSLDGVAALLQQAAALFSNSTGVSQIAAALETPSVIISMDGEPHRRAPLNKRLHRTIDWTVIPDYNAVLNEAAALLASERVPGQLRC</sequence>
<dbReference type="Gene3D" id="3.40.50.2000">
    <property type="entry name" value="Glycogen Phosphorylase B"/>
    <property type="match status" value="2"/>
</dbReference>
<dbReference type="InterPro" id="IPR051199">
    <property type="entry name" value="LPS_LOS_Heptosyltrfase"/>
</dbReference>
<dbReference type="CDD" id="cd03789">
    <property type="entry name" value="GT9_LPS_heptosyltransferase"/>
    <property type="match status" value="1"/>
</dbReference>
<dbReference type="Pfam" id="PF01075">
    <property type="entry name" value="Glyco_transf_9"/>
    <property type="match status" value="1"/>
</dbReference>
<dbReference type="SUPFAM" id="SSF53756">
    <property type="entry name" value="UDP-Glycosyltransferase/glycogen phosphorylase"/>
    <property type="match status" value="1"/>
</dbReference>
<protein>
    <submittedName>
        <fullName evidence="3">Glycosyltransferase family 9 protein</fullName>
    </submittedName>
</protein>
<evidence type="ECO:0000256" key="2">
    <source>
        <dbReference type="ARBA" id="ARBA00022679"/>
    </source>
</evidence>
<reference evidence="3 4" key="1">
    <citation type="submission" date="2018-11" db="EMBL/GenBank/DDBJ databases">
        <title>Chitinophaga lutea sp.nov., isolate from arsenic contaminated soil.</title>
        <authorList>
            <person name="Zong Y."/>
        </authorList>
    </citation>
    <scope>NUCLEOTIDE SEQUENCE [LARGE SCALE GENOMIC DNA]</scope>
    <source>
        <strain evidence="3 4">ZY74</strain>
    </source>
</reference>
<name>A0A3N4PPM8_9BACT</name>
<evidence type="ECO:0000256" key="1">
    <source>
        <dbReference type="ARBA" id="ARBA00022676"/>
    </source>
</evidence>
<proteinExistence type="predicted"/>
<dbReference type="GO" id="GO:0008713">
    <property type="term" value="F:ADP-heptose-lipopolysaccharide heptosyltransferase activity"/>
    <property type="evidence" value="ECO:0007669"/>
    <property type="project" value="TreeGrafter"/>
</dbReference>
<accession>A0A3N4PPM8</accession>
<dbReference type="PANTHER" id="PTHR30160">
    <property type="entry name" value="TETRAACYLDISACCHARIDE 4'-KINASE-RELATED"/>
    <property type="match status" value="1"/>
</dbReference>
<keyword evidence="1" id="KW-0328">Glycosyltransferase</keyword>
<keyword evidence="4" id="KW-1185">Reference proteome</keyword>
<dbReference type="InterPro" id="IPR002201">
    <property type="entry name" value="Glyco_trans_9"/>
</dbReference>
<keyword evidence="2 3" id="KW-0808">Transferase</keyword>
<dbReference type="PANTHER" id="PTHR30160:SF1">
    <property type="entry name" value="LIPOPOLYSACCHARIDE 1,2-N-ACETYLGLUCOSAMINETRANSFERASE-RELATED"/>
    <property type="match status" value="1"/>
</dbReference>
<comment type="caution">
    <text evidence="3">The sequence shown here is derived from an EMBL/GenBank/DDBJ whole genome shotgun (WGS) entry which is preliminary data.</text>
</comment>
<dbReference type="AlphaFoldDB" id="A0A3N4PPM8"/>
<evidence type="ECO:0000313" key="3">
    <source>
        <dbReference type="EMBL" id="RPE09695.1"/>
    </source>
</evidence>
<evidence type="ECO:0000313" key="4">
    <source>
        <dbReference type="Proteomes" id="UP000278351"/>
    </source>
</evidence>
<dbReference type="GO" id="GO:0009244">
    <property type="term" value="P:lipopolysaccharide core region biosynthetic process"/>
    <property type="evidence" value="ECO:0007669"/>
    <property type="project" value="TreeGrafter"/>
</dbReference>